<evidence type="ECO:0000256" key="1">
    <source>
        <dbReference type="ARBA" id="ARBA00008791"/>
    </source>
</evidence>
<dbReference type="InterPro" id="IPR006016">
    <property type="entry name" value="UspA"/>
</dbReference>
<proteinExistence type="inferred from homology"/>
<organism evidence="3 4">
    <name type="scientific">Methanoculleus bourgensis</name>
    <dbReference type="NCBI Taxonomy" id="83986"/>
    <lineage>
        <taxon>Archaea</taxon>
        <taxon>Methanobacteriati</taxon>
        <taxon>Methanobacteriota</taxon>
        <taxon>Stenosarchaea group</taxon>
        <taxon>Methanomicrobia</taxon>
        <taxon>Methanomicrobiales</taxon>
        <taxon>Methanomicrobiaceae</taxon>
        <taxon>Methanoculleus</taxon>
    </lineage>
</organism>
<feature type="domain" description="UspA" evidence="2">
    <location>
        <begin position="56"/>
        <end position="124"/>
    </location>
</feature>
<sequence length="276" mass="30648">MFEKTLIPVAYGERPEELRKVGRFLRGLGSRSICLYHVNEPASLFRGADLSWLTRLAEVLRETGLAVEVKRGSGHIASAIAEAALLEGADSIYMKTKRRWHIETMLLGSVSRDLLRLADVPVFVQKVRPRLPGDGVGPRREGLKILYATDLDEASVRLLPYVMKFQGSWCHILHARGRMADPTTERRRRKAVDEELHAIAEDLRPSFERVTSEQRIGNPAAQVLHVSEQIGADVVVLGRKSPAFPSAPLGDTAERIVTESGASIFLMPQPGRFHAS</sequence>
<evidence type="ECO:0000259" key="2">
    <source>
        <dbReference type="Pfam" id="PF00582"/>
    </source>
</evidence>
<dbReference type="PANTHER" id="PTHR46268:SF6">
    <property type="entry name" value="UNIVERSAL STRESS PROTEIN UP12"/>
    <property type="match status" value="1"/>
</dbReference>
<dbReference type="CDD" id="cd00293">
    <property type="entry name" value="USP-like"/>
    <property type="match status" value="2"/>
</dbReference>
<accession>A0A7K4C0K9</accession>
<evidence type="ECO:0000313" key="4">
    <source>
        <dbReference type="Proteomes" id="UP000737555"/>
    </source>
</evidence>
<dbReference type="Gene3D" id="3.40.50.620">
    <property type="entry name" value="HUPs"/>
    <property type="match status" value="2"/>
</dbReference>
<feature type="domain" description="UspA" evidence="2">
    <location>
        <begin position="144"/>
        <end position="260"/>
    </location>
</feature>
<reference evidence="3" key="1">
    <citation type="submission" date="2020-05" db="EMBL/GenBank/DDBJ databases">
        <title>The first insight into the ecology of ammonia-tolerant syntrophic propionate oxidizing bacteria.</title>
        <authorList>
            <person name="Singh A."/>
            <person name="Schnurer A."/>
            <person name="Westerholm M."/>
        </authorList>
    </citation>
    <scope>NUCLEOTIDE SEQUENCE</scope>
    <source>
        <strain evidence="3">MAG54</strain>
    </source>
</reference>
<dbReference type="SUPFAM" id="SSF52402">
    <property type="entry name" value="Adenine nucleotide alpha hydrolases-like"/>
    <property type="match status" value="2"/>
</dbReference>
<dbReference type="Proteomes" id="UP000737555">
    <property type="component" value="Unassembled WGS sequence"/>
</dbReference>
<comment type="similarity">
    <text evidence="1">Belongs to the universal stress protein A family.</text>
</comment>
<gene>
    <name evidence="3" type="ORF">HQQ74_01200</name>
</gene>
<dbReference type="AlphaFoldDB" id="A0A7K4C0K9"/>
<comment type="caution">
    <text evidence="3">The sequence shown here is derived from an EMBL/GenBank/DDBJ whole genome shotgun (WGS) entry which is preliminary data.</text>
</comment>
<dbReference type="Pfam" id="PF00582">
    <property type="entry name" value="Usp"/>
    <property type="match status" value="2"/>
</dbReference>
<dbReference type="EMBL" id="JABMJE010000008">
    <property type="protein sequence ID" value="NQS77329.1"/>
    <property type="molecule type" value="Genomic_DNA"/>
</dbReference>
<dbReference type="PANTHER" id="PTHR46268">
    <property type="entry name" value="STRESS RESPONSE PROTEIN NHAX"/>
    <property type="match status" value="1"/>
</dbReference>
<dbReference type="InterPro" id="IPR014729">
    <property type="entry name" value="Rossmann-like_a/b/a_fold"/>
</dbReference>
<evidence type="ECO:0000313" key="3">
    <source>
        <dbReference type="EMBL" id="NQS77329.1"/>
    </source>
</evidence>
<name>A0A7K4C0K9_9EURY</name>
<protein>
    <submittedName>
        <fullName evidence="3">Universal stress protein</fullName>
    </submittedName>
</protein>